<dbReference type="SUPFAM" id="SSF51430">
    <property type="entry name" value="NAD(P)-linked oxidoreductase"/>
    <property type="match status" value="1"/>
</dbReference>
<dbReference type="PIRSF" id="PIRSF000097">
    <property type="entry name" value="AKR"/>
    <property type="match status" value="1"/>
</dbReference>
<gene>
    <name evidence="5" type="ORF">WA026_007803</name>
</gene>
<evidence type="ECO:0000259" key="4">
    <source>
        <dbReference type="Pfam" id="PF00248"/>
    </source>
</evidence>
<dbReference type="InterPro" id="IPR020471">
    <property type="entry name" value="AKR"/>
</dbReference>
<dbReference type="InterPro" id="IPR023210">
    <property type="entry name" value="NADP_OxRdtase_dom"/>
</dbReference>
<feature type="binding site" evidence="2">
    <location>
        <position position="125"/>
    </location>
    <ligand>
        <name>substrate</name>
    </ligand>
</feature>
<dbReference type="InterPro" id="IPR018170">
    <property type="entry name" value="Aldo/ket_reductase_CS"/>
</dbReference>
<evidence type="ECO:0000256" key="3">
    <source>
        <dbReference type="PIRSR" id="PIRSR000097-3"/>
    </source>
</evidence>
<protein>
    <recommendedName>
        <fullName evidence="4">NADP-dependent oxidoreductase domain-containing protein</fullName>
    </recommendedName>
</protein>
<dbReference type="Proteomes" id="UP001431783">
    <property type="component" value="Unassembled WGS sequence"/>
</dbReference>
<evidence type="ECO:0000256" key="2">
    <source>
        <dbReference type="PIRSR" id="PIRSR000097-2"/>
    </source>
</evidence>
<feature type="site" description="Lowers pKa of active site Tyr" evidence="3">
    <location>
        <position position="79"/>
    </location>
</feature>
<reference evidence="5 6" key="1">
    <citation type="submission" date="2023-03" db="EMBL/GenBank/DDBJ databases">
        <title>Genome insight into feeding habits of ladybird beetles.</title>
        <authorList>
            <person name="Li H.-S."/>
            <person name="Huang Y.-H."/>
            <person name="Pang H."/>
        </authorList>
    </citation>
    <scope>NUCLEOTIDE SEQUENCE [LARGE SCALE GENOMIC DNA]</scope>
    <source>
        <strain evidence="5">SYSU_2023b</strain>
        <tissue evidence="5">Whole body</tissue>
    </source>
</reference>
<dbReference type="PRINTS" id="PR00069">
    <property type="entry name" value="ALDKETRDTASE"/>
</dbReference>
<evidence type="ECO:0000256" key="1">
    <source>
        <dbReference type="PIRSR" id="PIRSR000097-1"/>
    </source>
</evidence>
<evidence type="ECO:0000313" key="5">
    <source>
        <dbReference type="EMBL" id="KAK9875409.1"/>
    </source>
</evidence>
<dbReference type="AlphaFoldDB" id="A0AAW1U432"/>
<dbReference type="PROSITE" id="PS00063">
    <property type="entry name" value="ALDOKETO_REDUCTASE_3"/>
    <property type="match status" value="1"/>
</dbReference>
<feature type="active site" description="Proton donor" evidence="1">
    <location>
        <position position="50"/>
    </location>
</feature>
<dbReference type="PROSITE" id="PS00062">
    <property type="entry name" value="ALDOKETO_REDUCTASE_2"/>
    <property type="match status" value="1"/>
</dbReference>
<feature type="domain" description="NADP-dependent oxidoreductase" evidence="4">
    <location>
        <begin position="17"/>
        <end position="322"/>
    </location>
</feature>
<sequence>MNIPVLTLNTGKIIPAIGYGTARVNDGELETALDFALKAGYRYIDTAYYYQNEKVIGKVLNEWITQGKLRREDLFIVTKLPPFGNYPEGVVKYLKQSLKNLQVNYVDLYLINIPFGIKDVETVPHPALTGGPVEWDLKTDHLSIWKEMEKQMNSGLTKSIGLSNFNKAQIEMVLQHCSIKPSCLQIELHAYLQQNELVDFCKKNDIIVMAYSPLGSRSVTSGNAKQGLRKTNKPLDEVLRIFNMLCLSKYLIFRVDLPDVLSNPMIQKIAKKHSKTEAQIVLRFDVQRGVIPIPKSSNEGRMKENIDIFDFELDEEDLTDLKLLDDGTRFLDFKDAEGIEDLPEYPFAN</sequence>
<accession>A0AAW1U432</accession>
<proteinExistence type="predicted"/>
<organism evidence="5 6">
    <name type="scientific">Henosepilachna vigintioctopunctata</name>
    <dbReference type="NCBI Taxonomy" id="420089"/>
    <lineage>
        <taxon>Eukaryota</taxon>
        <taxon>Metazoa</taxon>
        <taxon>Ecdysozoa</taxon>
        <taxon>Arthropoda</taxon>
        <taxon>Hexapoda</taxon>
        <taxon>Insecta</taxon>
        <taxon>Pterygota</taxon>
        <taxon>Neoptera</taxon>
        <taxon>Endopterygota</taxon>
        <taxon>Coleoptera</taxon>
        <taxon>Polyphaga</taxon>
        <taxon>Cucujiformia</taxon>
        <taxon>Coccinelloidea</taxon>
        <taxon>Coccinellidae</taxon>
        <taxon>Epilachninae</taxon>
        <taxon>Epilachnini</taxon>
        <taxon>Henosepilachna</taxon>
    </lineage>
</organism>
<name>A0AAW1U432_9CUCU</name>
<evidence type="ECO:0000313" key="6">
    <source>
        <dbReference type="Proteomes" id="UP001431783"/>
    </source>
</evidence>
<dbReference type="EMBL" id="JARQZJ010000033">
    <property type="protein sequence ID" value="KAK9875409.1"/>
    <property type="molecule type" value="Genomic_DNA"/>
</dbReference>
<keyword evidence="6" id="KW-1185">Reference proteome</keyword>
<dbReference type="GO" id="GO:0016491">
    <property type="term" value="F:oxidoreductase activity"/>
    <property type="evidence" value="ECO:0007669"/>
    <property type="project" value="InterPro"/>
</dbReference>
<dbReference type="InterPro" id="IPR036812">
    <property type="entry name" value="NAD(P)_OxRdtase_dom_sf"/>
</dbReference>
<dbReference type="Gene3D" id="3.20.20.100">
    <property type="entry name" value="NADP-dependent oxidoreductase domain"/>
    <property type="match status" value="1"/>
</dbReference>
<comment type="caution">
    <text evidence="5">The sequence shown here is derived from an EMBL/GenBank/DDBJ whole genome shotgun (WGS) entry which is preliminary data.</text>
</comment>
<dbReference type="Pfam" id="PF00248">
    <property type="entry name" value="Aldo_ket_red"/>
    <property type="match status" value="1"/>
</dbReference>
<dbReference type="PANTHER" id="PTHR11732">
    <property type="entry name" value="ALDO/KETO REDUCTASE"/>
    <property type="match status" value="1"/>
</dbReference>